<dbReference type="InterPro" id="IPR036390">
    <property type="entry name" value="WH_DNA-bd_sf"/>
</dbReference>
<accession>A0A6J7J433</accession>
<dbReference type="SUPFAM" id="SSF46785">
    <property type="entry name" value="Winged helix' DNA-binding domain"/>
    <property type="match status" value="1"/>
</dbReference>
<dbReference type="GO" id="GO:0003700">
    <property type="term" value="F:DNA-binding transcription factor activity"/>
    <property type="evidence" value="ECO:0007669"/>
    <property type="project" value="InterPro"/>
</dbReference>
<keyword evidence="1" id="KW-0805">Transcription regulation</keyword>
<evidence type="ECO:0000256" key="3">
    <source>
        <dbReference type="ARBA" id="ARBA00023163"/>
    </source>
</evidence>
<evidence type="ECO:0000256" key="1">
    <source>
        <dbReference type="ARBA" id="ARBA00023015"/>
    </source>
</evidence>
<dbReference type="InterPro" id="IPR036388">
    <property type="entry name" value="WH-like_DNA-bd_sf"/>
</dbReference>
<feature type="domain" description="HTH gntR-type" evidence="4">
    <location>
        <begin position="20"/>
        <end position="87"/>
    </location>
</feature>
<keyword evidence="2" id="KW-0238">DNA-binding</keyword>
<evidence type="ECO:0000313" key="5">
    <source>
        <dbReference type="EMBL" id="CAB4938103.1"/>
    </source>
</evidence>
<protein>
    <submittedName>
        <fullName evidence="5">Unannotated protein</fullName>
    </submittedName>
</protein>
<dbReference type="PANTHER" id="PTHR43537">
    <property type="entry name" value="TRANSCRIPTIONAL REGULATOR, GNTR FAMILY"/>
    <property type="match status" value="1"/>
</dbReference>
<gene>
    <name evidence="5" type="ORF">UFOPK3772_00714</name>
</gene>
<dbReference type="SUPFAM" id="SSF48008">
    <property type="entry name" value="GntR ligand-binding domain-like"/>
    <property type="match status" value="1"/>
</dbReference>
<dbReference type="SMART" id="SM00345">
    <property type="entry name" value="HTH_GNTR"/>
    <property type="match status" value="1"/>
</dbReference>
<reference evidence="5" key="1">
    <citation type="submission" date="2020-05" db="EMBL/GenBank/DDBJ databases">
        <authorList>
            <person name="Chiriac C."/>
            <person name="Salcher M."/>
            <person name="Ghai R."/>
            <person name="Kavagutti S V."/>
        </authorList>
    </citation>
    <scope>NUCLEOTIDE SEQUENCE</scope>
</reference>
<dbReference type="Gene3D" id="1.10.10.10">
    <property type="entry name" value="Winged helix-like DNA-binding domain superfamily/Winged helix DNA-binding domain"/>
    <property type="match status" value="1"/>
</dbReference>
<dbReference type="InterPro" id="IPR011711">
    <property type="entry name" value="GntR_C"/>
</dbReference>
<dbReference type="CDD" id="cd07377">
    <property type="entry name" value="WHTH_GntR"/>
    <property type="match status" value="1"/>
</dbReference>
<dbReference type="Gene3D" id="1.20.120.530">
    <property type="entry name" value="GntR ligand-binding domain-like"/>
    <property type="match status" value="1"/>
</dbReference>
<dbReference type="GO" id="GO:0003677">
    <property type="term" value="F:DNA binding"/>
    <property type="evidence" value="ECO:0007669"/>
    <property type="project" value="UniProtKB-KW"/>
</dbReference>
<proteinExistence type="predicted"/>
<dbReference type="Pfam" id="PF00392">
    <property type="entry name" value="GntR"/>
    <property type="match status" value="1"/>
</dbReference>
<evidence type="ECO:0000256" key="2">
    <source>
        <dbReference type="ARBA" id="ARBA00023125"/>
    </source>
</evidence>
<dbReference type="PANTHER" id="PTHR43537:SF5">
    <property type="entry name" value="UXU OPERON TRANSCRIPTIONAL REGULATOR"/>
    <property type="match status" value="1"/>
</dbReference>
<dbReference type="EMBL" id="CAFBNE010000015">
    <property type="protein sequence ID" value="CAB4938103.1"/>
    <property type="molecule type" value="Genomic_DNA"/>
</dbReference>
<dbReference type="AlphaFoldDB" id="A0A6J7J433"/>
<dbReference type="PROSITE" id="PS50949">
    <property type="entry name" value="HTH_GNTR"/>
    <property type="match status" value="1"/>
</dbReference>
<dbReference type="InterPro" id="IPR008920">
    <property type="entry name" value="TF_FadR/GntR_C"/>
</dbReference>
<keyword evidence="3" id="KW-0804">Transcription</keyword>
<dbReference type="InterPro" id="IPR000524">
    <property type="entry name" value="Tscrpt_reg_HTH_GntR"/>
</dbReference>
<name>A0A6J7J433_9ZZZZ</name>
<dbReference type="SMART" id="SM00895">
    <property type="entry name" value="FCD"/>
    <property type="match status" value="1"/>
</dbReference>
<organism evidence="5">
    <name type="scientific">freshwater metagenome</name>
    <dbReference type="NCBI Taxonomy" id="449393"/>
    <lineage>
        <taxon>unclassified sequences</taxon>
        <taxon>metagenomes</taxon>
        <taxon>ecological metagenomes</taxon>
    </lineage>
</organism>
<sequence length="230" mass="25460">MTMSFARPAGRLAKTAQDPRSLAVRVYESVRDSIVTGQIEPNTQLVQEQVAEALGVSRTPVRDALLRLAHEGLVTRISGGGYLVNDLAEQDIHDIFEVRQSLESLAVRLSFGRHTPGQLTLLRALVDDMDERATDPDAPWFELNRDFHVALIAPCGNQALISMLGELWNKPVNRLITRQYVSDPGHIHRMVGEHRALVEAAASTDADAMNVLALEHLQEGYGATSIERRH</sequence>
<dbReference type="Pfam" id="PF07729">
    <property type="entry name" value="FCD"/>
    <property type="match status" value="1"/>
</dbReference>
<evidence type="ECO:0000259" key="4">
    <source>
        <dbReference type="PROSITE" id="PS50949"/>
    </source>
</evidence>